<name>A0A5C1QFN5_9SPIO</name>
<dbReference type="SUPFAM" id="SSF56784">
    <property type="entry name" value="HAD-like"/>
    <property type="match status" value="1"/>
</dbReference>
<reference evidence="1 2" key="2">
    <citation type="submission" date="2019-09" db="EMBL/GenBank/DDBJ databases">
        <title>Complete Genome Sequence and Methylome Analysis of free living Spirochaetas.</title>
        <authorList>
            <person name="Leshcheva N."/>
            <person name="Mikheeva N."/>
        </authorList>
    </citation>
    <scope>NUCLEOTIDE SEQUENCE [LARGE SCALE GENOMIC DNA]</scope>
    <source>
        <strain evidence="1 2">P</strain>
    </source>
</reference>
<dbReference type="Proteomes" id="UP000323824">
    <property type="component" value="Chromosome"/>
</dbReference>
<protein>
    <submittedName>
        <fullName evidence="1">HAD family phosphatase</fullName>
    </submittedName>
</protein>
<evidence type="ECO:0000313" key="1">
    <source>
        <dbReference type="EMBL" id="QEN05406.1"/>
    </source>
</evidence>
<dbReference type="SFLD" id="SFLDG01135">
    <property type="entry name" value="C1.5.6:_HAD__Beta-PGM__Phospha"/>
    <property type="match status" value="1"/>
</dbReference>
<dbReference type="InterPro" id="IPR006439">
    <property type="entry name" value="HAD-SF_hydro_IA"/>
</dbReference>
<dbReference type="CDD" id="cd07505">
    <property type="entry name" value="HAD_BPGM-like"/>
    <property type="match status" value="1"/>
</dbReference>
<dbReference type="NCBIfam" id="TIGR01509">
    <property type="entry name" value="HAD-SF-IA-v3"/>
    <property type="match status" value="1"/>
</dbReference>
<reference evidence="1 2" key="1">
    <citation type="submission" date="2019-02" db="EMBL/GenBank/DDBJ databases">
        <authorList>
            <person name="Fomenkov A."/>
            <person name="Dubinina G."/>
            <person name="Grabovich M."/>
            <person name="Vincze T."/>
            <person name="Roberts R.J."/>
        </authorList>
    </citation>
    <scope>NUCLEOTIDE SEQUENCE [LARGE SCALE GENOMIC DNA]</scope>
    <source>
        <strain evidence="1 2">P</strain>
    </source>
</reference>
<dbReference type="AlphaFoldDB" id="A0A5C1QFN5"/>
<dbReference type="KEGG" id="sper:EW093_12015"/>
<proteinExistence type="predicted"/>
<dbReference type="PRINTS" id="PR00413">
    <property type="entry name" value="HADHALOGNASE"/>
</dbReference>
<organism evidence="1 2">
    <name type="scientific">Thiospirochaeta perfilievii</name>
    <dbReference type="NCBI Taxonomy" id="252967"/>
    <lineage>
        <taxon>Bacteria</taxon>
        <taxon>Pseudomonadati</taxon>
        <taxon>Spirochaetota</taxon>
        <taxon>Spirochaetia</taxon>
        <taxon>Spirochaetales</taxon>
        <taxon>Spirochaetaceae</taxon>
        <taxon>Thiospirochaeta</taxon>
    </lineage>
</organism>
<dbReference type="SFLD" id="SFLDS00003">
    <property type="entry name" value="Haloacid_Dehalogenase"/>
    <property type="match status" value="1"/>
</dbReference>
<dbReference type="PANTHER" id="PTHR18901">
    <property type="entry name" value="2-DEOXYGLUCOSE-6-PHOSPHATE PHOSPHATASE 2"/>
    <property type="match status" value="1"/>
</dbReference>
<dbReference type="PANTHER" id="PTHR18901:SF38">
    <property type="entry name" value="PSEUDOURIDINE-5'-PHOSPHATASE"/>
    <property type="match status" value="1"/>
</dbReference>
<sequence length="220" mass="25000">MFKAVIFDFDGTLVDSEWAYALADIEFVKAIGGDVSNIDHAEFVGGGVRYFVEYYMSKYEITDRSAEELIQLNDKIFLDIADNEITVFPKMLSLIKDLHKRGFPMAIASGSSQWILDTISEKTGVDRYIDKIYSSELVEYDKPEPDVYLHAAKKLGVKPEECLVFEDSATGFRSAIRAGMKCIWFDSLGNKNKDLEAKAFKYYPDGQESFDFKDIVNLLK</sequence>
<keyword evidence="2" id="KW-1185">Reference proteome</keyword>
<dbReference type="InterPro" id="IPR036412">
    <property type="entry name" value="HAD-like_sf"/>
</dbReference>
<evidence type="ECO:0000313" key="2">
    <source>
        <dbReference type="Proteomes" id="UP000323824"/>
    </source>
</evidence>
<dbReference type="RefSeq" id="WP_149568644.1">
    <property type="nucleotide sequence ID" value="NZ_CP035807.1"/>
</dbReference>
<accession>A0A5C1QFN5</accession>
<dbReference type="InterPro" id="IPR023214">
    <property type="entry name" value="HAD_sf"/>
</dbReference>
<dbReference type="NCBIfam" id="TIGR01488">
    <property type="entry name" value="HAD-SF-IB"/>
    <property type="match status" value="1"/>
</dbReference>
<dbReference type="InterPro" id="IPR023198">
    <property type="entry name" value="PGP-like_dom2"/>
</dbReference>
<gene>
    <name evidence="1" type="ORF">EW093_12015</name>
</gene>
<dbReference type="SFLD" id="SFLDG01129">
    <property type="entry name" value="C1.5:_HAD__Beta-PGM__Phosphata"/>
    <property type="match status" value="1"/>
</dbReference>
<dbReference type="Gene3D" id="3.40.50.1000">
    <property type="entry name" value="HAD superfamily/HAD-like"/>
    <property type="match status" value="1"/>
</dbReference>
<dbReference type="EMBL" id="CP035807">
    <property type="protein sequence ID" value="QEN05406.1"/>
    <property type="molecule type" value="Genomic_DNA"/>
</dbReference>
<dbReference type="Pfam" id="PF00702">
    <property type="entry name" value="Hydrolase"/>
    <property type="match status" value="1"/>
</dbReference>
<dbReference type="Gene3D" id="1.10.150.240">
    <property type="entry name" value="Putative phosphatase, domain 2"/>
    <property type="match status" value="1"/>
</dbReference>
<dbReference type="OrthoDB" id="9797743at2"/>